<dbReference type="Proteomes" id="UP000316626">
    <property type="component" value="Unassembled WGS sequence"/>
</dbReference>
<keyword evidence="11" id="KW-1185">Reference proteome</keyword>
<dbReference type="AlphaFoldDB" id="A0A544TG55"/>
<dbReference type="GO" id="GO:0032153">
    <property type="term" value="C:cell division site"/>
    <property type="evidence" value="ECO:0007669"/>
    <property type="project" value="UniProtKB-UniRule"/>
</dbReference>
<comment type="caution">
    <text evidence="10">The sequence shown here is derived from an EMBL/GenBank/DDBJ whole genome shotgun (WGS) entry which is preliminary data.</text>
</comment>
<feature type="transmembrane region" description="Helical" evidence="8">
    <location>
        <begin position="26"/>
        <end position="43"/>
    </location>
</feature>
<dbReference type="InterPro" id="IPR013685">
    <property type="entry name" value="POTRA_FtsQ_type"/>
</dbReference>
<evidence type="ECO:0000256" key="1">
    <source>
        <dbReference type="ARBA" id="ARBA00004370"/>
    </source>
</evidence>
<evidence type="ECO:0000313" key="10">
    <source>
        <dbReference type="EMBL" id="TQR16475.1"/>
    </source>
</evidence>
<comment type="similarity">
    <text evidence="8">Belongs to the FtsQ/DivIB family. DivIB subfamily.</text>
</comment>
<dbReference type="OrthoDB" id="1819027at2"/>
<dbReference type="PROSITE" id="PS51779">
    <property type="entry name" value="POTRA"/>
    <property type="match status" value="1"/>
</dbReference>
<name>A0A544TG55_9BACI</name>
<dbReference type="Pfam" id="PF03799">
    <property type="entry name" value="FtsQ_DivIB_C"/>
    <property type="match status" value="1"/>
</dbReference>
<evidence type="ECO:0000256" key="8">
    <source>
        <dbReference type="HAMAP-Rule" id="MF_00912"/>
    </source>
</evidence>
<evidence type="ECO:0000256" key="3">
    <source>
        <dbReference type="ARBA" id="ARBA00022618"/>
    </source>
</evidence>
<evidence type="ECO:0000256" key="2">
    <source>
        <dbReference type="ARBA" id="ARBA00022475"/>
    </source>
</evidence>
<dbReference type="InterPro" id="IPR026580">
    <property type="entry name" value="DivIB"/>
</dbReference>
<dbReference type="InterPro" id="IPR034746">
    <property type="entry name" value="POTRA"/>
</dbReference>
<dbReference type="Gene3D" id="3.10.20.310">
    <property type="entry name" value="membrane protein fhac"/>
    <property type="match status" value="1"/>
</dbReference>
<keyword evidence="5 8" id="KW-1133">Transmembrane helix</keyword>
<keyword evidence="2 8" id="KW-1003">Cell membrane</keyword>
<gene>
    <name evidence="8" type="primary">divIB</name>
    <name evidence="10" type="ORF">FG384_18660</name>
</gene>
<keyword evidence="4 8" id="KW-0812">Transmembrane</keyword>
<accession>A0A544TG55</accession>
<dbReference type="EMBL" id="VDGI01000033">
    <property type="protein sequence ID" value="TQR16475.1"/>
    <property type="molecule type" value="Genomic_DNA"/>
</dbReference>
<sequence length="265" mass="30813">MEKVIDIEDRIPTLKERRRRRTNKKFSILLFLFVTTLLIVLYFQSSYSQIQTISVSGASLVPKEQYIEQSSLKLGDSMWSFKEQKITKLIEQNDWVKSVNVKRNWLTEVDIRVEEYKKIGYVENGDRLHIILENGKNIETDGQVLPEDGPILAGFDDEKIRIRLIKELEELDSEVLQTISQINYTPTDKDVYSIQVFMNDGNEVQAIIPSFSEKMNYYPSIVSQLEPDVKGIIDLEVGTFFQPYKEVYSQEIEEEAVEVEEEQAP</sequence>
<dbReference type="InterPro" id="IPR050487">
    <property type="entry name" value="FtsQ_DivIB"/>
</dbReference>
<keyword evidence="3 8" id="KW-0132">Cell division</keyword>
<comment type="subcellular location">
    <subcellularLocation>
        <location evidence="8">Cell membrane</location>
        <topology evidence="8">Single-pass type II membrane protein</topology>
    </subcellularLocation>
    <subcellularLocation>
        <location evidence="1">Membrane</location>
    </subcellularLocation>
    <text evidence="8">Localizes to the division septum.</text>
</comment>
<keyword evidence="7 8" id="KW-0131">Cell cycle</keyword>
<dbReference type="PANTHER" id="PTHR37820:SF1">
    <property type="entry name" value="CELL DIVISION PROTEIN FTSQ"/>
    <property type="match status" value="1"/>
</dbReference>
<dbReference type="Gene3D" id="3.40.50.10960">
    <property type="match status" value="1"/>
</dbReference>
<keyword evidence="6 8" id="KW-0472">Membrane</keyword>
<dbReference type="PANTHER" id="PTHR37820">
    <property type="entry name" value="CELL DIVISION PROTEIN DIVIB"/>
    <property type="match status" value="1"/>
</dbReference>
<evidence type="ECO:0000256" key="6">
    <source>
        <dbReference type="ARBA" id="ARBA00023136"/>
    </source>
</evidence>
<evidence type="ECO:0000256" key="4">
    <source>
        <dbReference type="ARBA" id="ARBA00022692"/>
    </source>
</evidence>
<proteinExistence type="inferred from homology"/>
<dbReference type="Pfam" id="PF08478">
    <property type="entry name" value="POTRA_1"/>
    <property type="match status" value="1"/>
</dbReference>
<dbReference type="GO" id="GO:0043093">
    <property type="term" value="P:FtsZ-dependent cytokinesis"/>
    <property type="evidence" value="ECO:0007669"/>
    <property type="project" value="UniProtKB-UniRule"/>
</dbReference>
<comment type="function">
    <text evidence="8">Cell division protein that may be involved in stabilizing or promoting the assembly of the division complex.</text>
</comment>
<dbReference type="InterPro" id="IPR005548">
    <property type="entry name" value="Cell_div_FtsQ/DivIB_C"/>
</dbReference>
<evidence type="ECO:0000259" key="9">
    <source>
        <dbReference type="PROSITE" id="PS51779"/>
    </source>
</evidence>
<dbReference type="GO" id="GO:0005886">
    <property type="term" value="C:plasma membrane"/>
    <property type="evidence" value="ECO:0007669"/>
    <property type="project" value="UniProtKB-SubCell"/>
</dbReference>
<evidence type="ECO:0000313" key="11">
    <source>
        <dbReference type="Proteomes" id="UP000316626"/>
    </source>
</evidence>
<dbReference type="RefSeq" id="WP_142644197.1">
    <property type="nucleotide sequence ID" value="NZ_VDGI01000033.1"/>
</dbReference>
<dbReference type="HAMAP" id="MF_00912">
    <property type="entry name" value="DivIB"/>
    <property type="match status" value="1"/>
</dbReference>
<evidence type="ECO:0000256" key="7">
    <source>
        <dbReference type="ARBA" id="ARBA00023306"/>
    </source>
</evidence>
<organism evidence="10 11">
    <name type="scientific">Psychrobacillus vulpis</name>
    <dbReference type="NCBI Taxonomy" id="2325572"/>
    <lineage>
        <taxon>Bacteria</taxon>
        <taxon>Bacillati</taxon>
        <taxon>Bacillota</taxon>
        <taxon>Bacilli</taxon>
        <taxon>Bacillales</taxon>
        <taxon>Bacillaceae</taxon>
        <taxon>Psychrobacillus</taxon>
    </lineage>
</organism>
<feature type="domain" description="POTRA" evidence="9">
    <location>
        <begin position="48"/>
        <end position="116"/>
    </location>
</feature>
<protein>
    <recommendedName>
        <fullName evidence="8">Cell division protein DivIB</fullName>
    </recommendedName>
</protein>
<evidence type="ECO:0000256" key="5">
    <source>
        <dbReference type="ARBA" id="ARBA00022989"/>
    </source>
</evidence>
<reference evidence="10 11" key="1">
    <citation type="submission" date="2019-06" db="EMBL/GenBank/DDBJ databases">
        <title>Psychrobacillus vulpis sp. nov., a new species isolated from feces of a red fox that inhabits in The Tablas de Daimiel Natural Park, Albacete, Spain.</title>
        <authorList>
            <person name="Rodriguez M."/>
            <person name="Reina J.C."/>
            <person name="Bejar V."/>
            <person name="Llamas I."/>
        </authorList>
    </citation>
    <scope>NUCLEOTIDE SEQUENCE [LARGE SCALE GENOMIC DNA]</scope>
    <source>
        <strain evidence="10 11">Z8</strain>
    </source>
</reference>